<evidence type="ECO:0000313" key="5">
    <source>
        <dbReference type="WBParaSite" id="BTMF_0000158601-mRNA-1"/>
    </source>
</evidence>
<reference evidence="3 4" key="2">
    <citation type="submission" date="2018-11" db="EMBL/GenBank/DDBJ databases">
        <authorList>
            <consortium name="Pathogen Informatics"/>
        </authorList>
    </citation>
    <scope>NUCLEOTIDE SEQUENCE [LARGE SCALE GENOMIC DNA]</scope>
</reference>
<dbReference type="PANTHER" id="PTHR46070:SF1">
    <property type="entry name" value="PINSTRIPE, ISOFORM A"/>
    <property type="match status" value="1"/>
</dbReference>
<evidence type="ECO:0000313" key="3">
    <source>
        <dbReference type="EMBL" id="VDO08961.1"/>
    </source>
</evidence>
<gene>
    <name evidence="3" type="ORF">BTMF_LOCUS923</name>
</gene>
<evidence type="ECO:0000256" key="1">
    <source>
        <dbReference type="SAM" id="MobiDB-lite"/>
    </source>
</evidence>
<evidence type="ECO:0000259" key="2">
    <source>
        <dbReference type="SMART" id="SM00800"/>
    </source>
</evidence>
<dbReference type="GO" id="GO:0031267">
    <property type="term" value="F:small GTPase binding"/>
    <property type="evidence" value="ECO:0007669"/>
    <property type="project" value="InterPro"/>
</dbReference>
<dbReference type="STRING" id="42155.A0A0R3Q5J1"/>
<dbReference type="EMBL" id="UZAG01000600">
    <property type="protein sequence ID" value="VDO08961.1"/>
    <property type="molecule type" value="Genomic_DNA"/>
</dbReference>
<proteinExistence type="predicted"/>
<sequence>MTSNVSPETTTSTVQPSSANDLTLVDYFVLVGHDNNAFLQATILIFFSETFQILVLFQIEPGGTNNLDAAELLYIPPLERSYVASVLYHFPERRSAYSFPSEIVSLCMPKGLKFYTQNDVPPPAMHTFANIREDGSRINGCALIYYEEVKDTRLCEYMSQLHTEHVRVLTAREKATERAHVPPGTVSGGTHTLPRGNRKVCLN</sequence>
<keyword evidence="4" id="KW-1185">Reference proteome</keyword>
<dbReference type="SMART" id="SM00800">
    <property type="entry name" value="uDENN"/>
    <property type="match status" value="1"/>
</dbReference>
<dbReference type="GO" id="GO:0005085">
    <property type="term" value="F:guanyl-nucleotide exchange factor activity"/>
    <property type="evidence" value="ECO:0007669"/>
    <property type="project" value="InterPro"/>
</dbReference>
<evidence type="ECO:0000313" key="4">
    <source>
        <dbReference type="Proteomes" id="UP000280834"/>
    </source>
</evidence>
<protein>
    <submittedName>
        <fullName evidence="5">UDENN domain-containing protein</fullName>
    </submittedName>
</protein>
<reference evidence="5" key="1">
    <citation type="submission" date="2017-02" db="UniProtKB">
        <authorList>
            <consortium name="WormBaseParasite"/>
        </authorList>
    </citation>
    <scope>IDENTIFICATION</scope>
</reference>
<dbReference type="Proteomes" id="UP000280834">
    <property type="component" value="Unassembled WGS sequence"/>
</dbReference>
<dbReference type="PANTHER" id="PTHR46070">
    <property type="entry name" value="PINSTRIPE, ISOFORM A"/>
    <property type="match status" value="1"/>
</dbReference>
<dbReference type="WBParaSite" id="BTMF_0000158601-mRNA-1">
    <property type="protein sequence ID" value="BTMF_0000158601-mRNA-1"/>
    <property type="gene ID" value="BTMF_0000158601"/>
</dbReference>
<dbReference type="Pfam" id="PF03456">
    <property type="entry name" value="uDENN"/>
    <property type="match status" value="1"/>
</dbReference>
<organism evidence="5">
    <name type="scientific">Brugia timori</name>
    <dbReference type="NCBI Taxonomy" id="42155"/>
    <lineage>
        <taxon>Eukaryota</taxon>
        <taxon>Metazoa</taxon>
        <taxon>Ecdysozoa</taxon>
        <taxon>Nematoda</taxon>
        <taxon>Chromadorea</taxon>
        <taxon>Rhabditida</taxon>
        <taxon>Spirurina</taxon>
        <taxon>Spiruromorpha</taxon>
        <taxon>Filarioidea</taxon>
        <taxon>Onchocercidae</taxon>
        <taxon>Brugia</taxon>
    </lineage>
</organism>
<dbReference type="InterPro" id="IPR047278">
    <property type="entry name" value="DEN5A/B"/>
</dbReference>
<dbReference type="AlphaFoldDB" id="A0A0R3Q5J1"/>
<dbReference type="InterPro" id="IPR005113">
    <property type="entry name" value="uDENN_dom"/>
</dbReference>
<feature type="domain" description="uDENN" evidence="2">
    <location>
        <begin position="21"/>
        <end position="146"/>
    </location>
</feature>
<feature type="region of interest" description="Disordered" evidence="1">
    <location>
        <begin position="176"/>
        <end position="203"/>
    </location>
</feature>
<name>A0A0R3Q5J1_9BILA</name>
<accession>A0A0R3Q5J1</accession>